<keyword evidence="2" id="KW-0732">Signal</keyword>
<name>A0A916WQ73_9SPHN</name>
<keyword evidence="4" id="KW-1185">Reference proteome</keyword>
<comment type="caution">
    <text evidence="3">The sequence shown here is derived from an EMBL/GenBank/DDBJ whole genome shotgun (WGS) entry which is preliminary data.</text>
</comment>
<evidence type="ECO:0008006" key="5">
    <source>
        <dbReference type="Google" id="ProtNLM"/>
    </source>
</evidence>
<dbReference type="Proteomes" id="UP000623067">
    <property type="component" value="Unassembled WGS sequence"/>
</dbReference>
<protein>
    <recommendedName>
        <fullName evidence="5">C-type lysozyme inhibitor domain-containing protein</fullName>
    </recommendedName>
</protein>
<organism evidence="3 4">
    <name type="scientific">Sphingomonas metalli</name>
    <dbReference type="NCBI Taxonomy" id="1779358"/>
    <lineage>
        <taxon>Bacteria</taxon>
        <taxon>Pseudomonadati</taxon>
        <taxon>Pseudomonadota</taxon>
        <taxon>Alphaproteobacteria</taxon>
        <taxon>Sphingomonadales</taxon>
        <taxon>Sphingomonadaceae</taxon>
        <taxon>Sphingomonas</taxon>
    </lineage>
</organism>
<proteinExistence type="predicted"/>
<gene>
    <name evidence="3" type="ORF">GCM10011380_09840</name>
</gene>
<evidence type="ECO:0000256" key="2">
    <source>
        <dbReference type="SAM" id="SignalP"/>
    </source>
</evidence>
<dbReference type="AlphaFoldDB" id="A0A916WQ73"/>
<feature type="region of interest" description="Disordered" evidence="1">
    <location>
        <begin position="25"/>
        <end position="47"/>
    </location>
</feature>
<accession>A0A916WQ73</accession>
<feature type="chain" id="PRO_5036793823" description="C-type lysozyme inhibitor domain-containing protein" evidence="2">
    <location>
        <begin position="17"/>
        <end position="170"/>
    </location>
</feature>
<dbReference type="PROSITE" id="PS51257">
    <property type="entry name" value="PROKAR_LIPOPROTEIN"/>
    <property type="match status" value="1"/>
</dbReference>
<evidence type="ECO:0000313" key="4">
    <source>
        <dbReference type="Proteomes" id="UP000623067"/>
    </source>
</evidence>
<dbReference type="RefSeq" id="WP_188657561.1">
    <property type="nucleotide sequence ID" value="NZ_BMIH01000001.1"/>
</dbReference>
<evidence type="ECO:0000256" key="1">
    <source>
        <dbReference type="SAM" id="MobiDB-lite"/>
    </source>
</evidence>
<reference evidence="3" key="1">
    <citation type="journal article" date="2014" name="Int. J. Syst. Evol. Microbiol.">
        <title>Complete genome sequence of Corynebacterium casei LMG S-19264T (=DSM 44701T), isolated from a smear-ripened cheese.</title>
        <authorList>
            <consortium name="US DOE Joint Genome Institute (JGI-PGF)"/>
            <person name="Walter F."/>
            <person name="Albersmeier A."/>
            <person name="Kalinowski J."/>
            <person name="Ruckert C."/>
        </authorList>
    </citation>
    <scope>NUCLEOTIDE SEQUENCE</scope>
    <source>
        <strain evidence="3">CGMCC 1.15330</strain>
    </source>
</reference>
<evidence type="ECO:0000313" key="3">
    <source>
        <dbReference type="EMBL" id="GGB22304.1"/>
    </source>
</evidence>
<reference evidence="3" key="2">
    <citation type="submission" date="2020-09" db="EMBL/GenBank/DDBJ databases">
        <authorList>
            <person name="Sun Q."/>
            <person name="Zhou Y."/>
        </authorList>
    </citation>
    <scope>NUCLEOTIDE SEQUENCE</scope>
    <source>
        <strain evidence="3">CGMCC 1.15330</strain>
    </source>
</reference>
<dbReference type="EMBL" id="BMIH01000001">
    <property type="protein sequence ID" value="GGB22304.1"/>
    <property type="molecule type" value="Genomic_DNA"/>
</dbReference>
<sequence length="170" mass="17938">MILRHVPVLLPLLALAACGGGSDMPANNDSAQDSAVVEEAPSQLQDDPANTVVPLGNVAQPQPVAAIPQAFRGRWGLVPNDCDPKRADNKGLMTVEATMLRFYESRATASKVAATDAVMTADLAFSGEGQTWTQQARFTLQNDGRTLVREGGEEGTLTYSKCPALTDPAA</sequence>
<feature type="signal peptide" evidence="2">
    <location>
        <begin position="1"/>
        <end position="16"/>
    </location>
</feature>